<dbReference type="EMBL" id="MQUC01000003">
    <property type="protein sequence ID" value="PRP67099.1"/>
    <property type="molecule type" value="Genomic_DNA"/>
</dbReference>
<organism evidence="2 3">
    <name type="scientific">Nonlabens agnitus</name>
    <dbReference type="NCBI Taxonomy" id="870484"/>
    <lineage>
        <taxon>Bacteria</taxon>
        <taxon>Pseudomonadati</taxon>
        <taxon>Bacteroidota</taxon>
        <taxon>Flavobacteriia</taxon>
        <taxon>Flavobacteriales</taxon>
        <taxon>Flavobacteriaceae</taxon>
        <taxon>Nonlabens</taxon>
    </lineage>
</organism>
<dbReference type="GO" id="GO:0005509">
    <property type="term" value="F:calcium ion binding"/>
    <property type="evidence" value="ECO:0007669"/>
    <property type="project" value="InterPro"/>
</dbReference>
<keyword evidence="3" id="KW-1185">Reference proteome</keyword>
<dbReference type="InterPro" id="IPR028974">
    <property type="entry name" value="TSP_type-3_rpt"/>
</dbReference>
<dbReference type="SUPFAM" id="SSF103647">
    <property type="entry name" value="TSP type-3 repeat"/>
    <property type="match status" value="1"/>
</dbReference>
<dbReference type="OrthoDB" id="1159446at2"/>
<feature type="compositionally biased region" description="Acidic residues" evidence="1">
    <location>
        <begin position="169"/>
        <end position="179"/>
    </location>
</feature>
<name>A0A2S9WUG3_9FLAO</name>
<evidence type="ECO:0000313" key="2">
    <source>
        <dbReference type="EMBL" id="PRP67099.1"/>
    </source>
</evidence>
<gene>
    <name evidence="2" type="ORF">BST86_08295</name>
</gene>
<dbReference type="PROSITE" id="PS51257">
    <property type="entry name" value="PROKAR_LIPOPROTEIN"/>
    <property type="match status" value="1"/>
</dbReference>
<sequence>MKNIYCFLLLLALVSCDDGEIIVEDLSFQGIDVEACLPETDTGTDTDSRTYLFYKVDNNSFESLSVELTTDINLLDIDGSYTGFGIGNMNRVEYRKYNAAPGDDYFCSLLPPATPTVIDALISRSGEVNLIASNQNLTSTAALNNDEEEGLDSDLDGIPNYLEPSGQDTDGDGLPDKIDADDDGDNIPTIDEGVVLENDGTISLTQSRDTDGDGIPDYLDNDDDNDGVLTIQEDANRDLDPINDITNGRPDYLNPEVATAVSPAIDIFIPHSYQRISVVEIEIPNLTLVRGEETIVFDNFDQIRNFGTYIRPQRQVTVTPAFVEQ</sequence>
<dbReference type="Gene3D" id="4.10.1080.10">
    <property type="entry name" value="TSP type-3 repeat"/>
    <property type="match status" value="1"/>
</dbReference>
<proteinExistence type="predicted"/>
<protein>
    <submittedName>
        <fullName evidence="2">Uncharacterized protein</fullName>
    </submittedName>
</protein>
<reference evidence="2 3" key="1">
    <citation type="submission" date="2016-11" db="EMBL/GenBank/DDBJ databases">
        <title>Trade-off between light-utilization and light-protection in marine flavobacteria.</title>
        <authorList>
            <person name="Kumagai Y."/>
        </authorList>
    </citation>
    <scope>NUCLEOTIDE SEQUENCE [LARGE SCALE GENOMIC DNA]</scope>
    <source>
        <strain evidence="2 3">JCM 17109</strain>
    </source>
</reference>
<feature type="region of interest" description="Disordered" evidence="1">
    <location>
        <begin position="147"/>
        <end position="179"/>
    </location>
</feature>
<evidence type="ECO:0000256" key="1">
    <source>
        <dbReference type="SAM" id="MobiDB-lite"/>
    </source>
</evidence>
<dbReference type="RefSeq" id="WP_105982872.1">
    <property type="nucleotide sequence ID" value="NZ_MQUC01000003.1"/>
</dbReference>
<evidence type="ECO:0000313" key="3">
    <source>
        <dbReference type="Proteomes" id="UP000239532"/>
    </source>
</evidence>
<dbReference type="AlphaFoldDB" id="A0A2S9WUG3"/>
<accession>A0A2S9WUG3</accession>
<dbReference type="Proteomes" id="UP000239532">
    <property type="component" value="Unassembled WGS sequence"/>
</dbReference>
<comment type="caution">
    <text evidence="2">The sequence shown here is derived from an EMBL/GenBank/DDBJ whole genome shotgun (WGS) entry which is preliminary data.</text>
</comment>